<reference evidence="5 6" key="1">
    <citation type="submission" date="2023-05" db="EMBL/GenBank/DDBJ databases">
        <title>Streptantibioticus silvisoli sp. nov., acidotolerant actinomycetes 1 from pine litter.</title>
        <authorList>
            <person name="Swiecimska M."/>
            <person name="Golinska P."/>
            <person name="Sangal V."/>
            <person name="Wachnowicz B."/>
            <person name="Goodfellow M."/>
        </authorList>
    </citation>
    <scope>NUCLEOTIDE SEQUENCE [LARGE SCALE GENOMIC DNA]</scope>
    <source>
        <strain evidence="5 6">SL54</strain>
    </source>
</reference>
<dbReference type="EMBL" id="JAAGKO020000001">
    <property type="protein sequence ID" value="MDI5961195.1"/>
    <property type="molecule type" value="Genomic_DNA"/>
</dbReference>
<evidence type="ECO:0000259" key="3">
    <source>
        <dbReference type="Pfam" id="PF01345"/>
    </source>
</evidence>
<dbReference type="InterPro" id="IPR012334">
    <property type="entry name" value="Pectin_lyas_fold"/>
</dbReference>
<feature type="signal peptide" evidence="2">
    <location>
        <begin position="1"/>
        <end position="30"/>
    </location>
</feature>
<dbReference type="SUPFAM" id="SSF51126">
    <property type="entry name" value="Pectin lyase-like"/>
    <property type="match status" value="1"/>
</dbReference>
<organism evidence="5 6">
    <name type="scientific">Streptantibioticus silvisoli</name>
    <dbReference type="NCBI Taxonomy" id="2705255"/>
    <lineage>
        <taxon>Bacteria</taxon>
        <taxon>Bacillati</taxon>
        <taxon>Actinomycetota</taxon>
        <taxon>Actinomycetes</taxon>
        <taxon>Kitasatosporales</taxon>
        <taxon>Streptomycetaceae</taxon>
        <taxon>Streptantibioticus</taxon>
    </lineage>
</organism>
<feature type="domain" description="Right handed beta helix" evidence="4">
    <location>
        <begin position="233"/>
        <end position="368"/>
    </location>
</feature>
<feature type="region of interest" description="Disordered" evidence="1">
    <location>
        <begin position="513"/>
        <end position="588"/>
    </location>
</feature>
<dbReference type="Proteomes" id="UP001156398">
    <property type="component" value="Unassembled WGS sequence"/>
</dbReference>
<dbReference type="InterPro" id="IPR011050">
    <property type="entry name" value="Pectin_lyase_fold/virulence"/>
</dbReference>
<dbReference type="PROSITE" id="PS51257">
    <property type="entry name" value="PROKAR_LIPOPROTEIN"/>
    <property type="match status" value="1"/>
</dbReference>
<sequence>MAPRLPAQATFAMGVAVAILAVGACVPVAAAPGDLVVGTAGPTCANPQFATIQAAVNAATAGATIRVCAGTYPETVVVDKPLIFLGAQAGVDARTGRTVVGDESVVDSPTGDFSVQPGVGNVTIDGFTIRDAGTPVQDADGISAFQGGGSGFSFLDNIIANNTYGINFQSTGASPTLVEHNRFVNDNQTGAAGGTGVFVSNGPANESTITQNSFSGHSSAAVNTTGTTTNFSRDLLITDNTSVDDGNFAVVVNTTGGGVEGNTITHTDPNDPTAGSAVFIGGNTDGLVVDSNTIVGGAASGVRVTSLFGAPSTGLSITRNSITSRLNGVRVSGGQTSGLIDGNSVTGSSNDGILIDAGNSGLRVTRNTAHASTVYDCQDNSTGTGTAGTANQWTGDIGDTSLPVGLCADPPVLTIAKTHSGDFRQGQRGATYTLTVADTTGAGPTNGTTVALTDTLPAGLTATAVSGPGWTCTLAPPTCSRQDVLAPGAAYPPVTLTVRVGRHAPRRVINTATVSGGGATAARTALDPTTVERDRHHPDHHRPQRPRRRPHHHPARHPHRHPVRRPHRHPYGHRPHRLHRPHRRSAGA</sequence>
<feature type="domain" description="DUF11" evidence="3">
    <location>
        <begin position="413"/>
        <end position="516"/>
    </location>
</feature>
<dbReference type="SMART" id="SM00710">
    <property type="entry name" value="PbH1"/>
    <property type="match status" value="8"/>
</dbReference>
<dbReference type="InterPro" id="IPR001434">
    <property type="entry name" value="OmcB-like_DUF11"/>
</dbReference>
<evidence type="ECO:0000256" key="1">
    <source>
        <dbReference type="SAM" id="MobiDB-lite"/>
    </source>
</evidence>
<comment type="caution">
    <text evidence="5">The sequence shown here is derived from an EMBL/GenBank/DDBJ whole genome shotgun (WGS) entry which is preliminary data.</text>
</comment>
<evidence type="ECO:0000259" key="4">
    <source>
        <dbReference type="Pfam" id="PF13229"/>
    </source>
</evidence>
<feature type="compositionally biased region" description="Basic residues" evidence="1">
    <location>
        <begin position="538"/>
        <end position="588"/>
    </location>
</feature>
<dbReference type="InterPro" id="IPR039448">
    <property type="entry name" value="Beta_helix"/>
</dbReference>
<dbReference type="Pfam" id="PF13229">
    <property type="entry name" value="Beta_helix"/>
    <property type="match status" value="2"/>
</dbReference>
<dbReference type="RefSeq" id="WP_271322248.1">
    <property type="nucleotide sequence ID" value="NZ_JAAGKO020000001.1"/>
</dbReference>
<feature type="chain" id="PRO_5047177460" evidence="2">
    <location>
        <begin position="31"/>
        <end position="588"/>
    </location>
</feature>
<protein>
    <submittedName>
        <fullName evidence="5">Right-handed parallel beta-helix repeat-containing protein</fullName>
    </submittedName>
</protein>
<dbReference type="Gene3D" id="2.160.20.10">
    <property type="entry name" value="Single-stranded right-handed beta-helix, Pectin lyase-like"/>
    <property type="match status" value="1"/>
</dbReference>
<keyword evidence="2" id="KW-0732">Signal</keyword>
<name>A0ABT6VSN8_9ACTN</name>
<gene>
    <name evidence="5" type="ORF">POF43_000385</name>
</gene>
<dbReference type="Pfam" id="PF01345">
    <property type="entry name" value="DUF11"/>
    <property type="match status" value="1"/>
</dbReference>
<keyword evidence="6" id="KW-1185">Reference proteome</keyword>
<proteinExistence type="predicted"/>
<evidence type="ECO:0000313" key="6">
    <source>
        <dbReference type="Proteomes" id="UP001156398"/>
    </source>
</evidence>
<feature type="domain" description="Right handed beta helix" evidence="4">
    <location>
        <begin position="88"/>
        <end position="230"/>
    </location>
</feature>
<dbReference type="InterPro" id="IPR006626">
    <property type="entry name" value="PbH1"/>
</dbReference>
<accession>A0ABT6VSN8</accession>
<evidence type="ECO:0000256" key="2">
    <source>
        <dbReference type="SAM" id="SignalP"/>
    </source>
</evidence>
<evidence type="ECO:0000313" key="5">
    <source>
        <dbReference type="EMBL" id="MDI5961195.1"/>
    </source>
</evidence>